<comment type="caution">
    <text evidence="1">The sequence shown here is derived from an EMBL/GenBank/DDBJ whole genome shotgun (WGS) entry which is preliminary data.</text>
</comment>
<evidence type="ECO:0000313" key="1">
    <source>
        <dbReference type="EMBL" id="GLS17408.1"/>
    </source>
</evidence>
<dbReference type="EMBL" id="BSPC01000005">
    <property type="protein sequence ID" value="GLS17408.1"/>
    <property type="molecule type" value="Genomic_DNA"/>
</dbReference>
<organism evidence="1 2">
    <name type="scientific">Labrys miyagiensis</name>
    <dbReference type="NCBI Taxonomy" id="346912"/>
    <lineage>
        <taxon>Bacteria</taxon>
        <taxon>Pseudomonadati</taxon>
        <taxon>Pseudomonadota</taxon>
        <taxon>Alphaproteobacteria</taxon>
        <taxon>Hyphomicrobiales</taxon>
        <taxon>Xanthobacteraceae</taxon>
        <taxon>Labrys</taxon>
    </lineage>
</organism>
<name>A0ABQ6CCK4_9HYPH</name>
<sequence>MMTHPFIGAVLFARGMGLASHVGNAEAALYFLENKWPDGKRPRHDRARRICQRAMADEATTQEARDAFVHALAEADFDLLDTASFRTRRGKPRNH</sequence>
<accession>A0ABQ6CCK4</accession>
<evidence type="ECO:0000313" key="2">
    <source>
        <dbReference type="Proteomes" id="UP001156882"/>
    </source>
</evidence>
<reference evidence="2" key="1">
    <citation type="journal article" date="2019" name="Int. J. Syst. Evol. Microbiol.">
        <title>The Global Catalogue of Microorganisms (GCM) 10K type strain sequencing project: providing services to taxonomists for standard genome sequencing and annotation.</title>
        <authorList>
            <consortium name="The Broad Institute Genomics Platform"/>
            <consortium name="The Broad Institute Genome Sequencing Center for Infectious Disease"/>
            <person name="Wu L."/>
            <person name="Ma J."/>
        </authorList>
    </citation>
    <scope>NUCLEOTIDE SEQUENCE [LARGE SCALE GENOMIC DNA]</scope>
    <source>
        <strain evidence="2">NBRC 101365</strain>
    </source>
</reference>
<keyword evidence="2" id="KW-1185">Reference proteome</keyword>
<dbReference type="RefSeq" id="WP_284310230.1">
    <property type="nucleotide sequence ID" value="NZ_BSPC01000005.1"/>
</dbReference>
<proteinExistence type="predicted"/>
<dbReference type="InterPro" id="IPR010385">
    <property type="entry name" value="DUF982"/>
</dbReference>
<dbReference type="Proteomes" id="UP001156882">
    <property type="component" value="Unassembled WGS sequence"/>
</dbReference>
<protein>
    <recommendedName>
        <fullName evidence="3">DUF982 domain-containing protein</fullName>
    </recommendedName>
</protein>
<dbReference type="Pfam" id="PF06169">
    <property type="entry name" value="DUF982"/>
    <property type="match status" value="1"/>
</dbReference>
<gene>
    <name evidence="1" type="ORF">GCM10007874_04230</name>
</gene>
<dbReference type="Gene3D" id="6.10.250.730">
    <property type="match status" value="1"/>
</dbReference>
<evidence type="ECO:0008006" key="3">
    <source>
        <dbReference type="Google" id="ProtNLM"/>
    </source>
</evidence>